<proteinExistence type="predicted"/>
<evidence type="ECO:0000313" key="2">
    <source>
        <dbReference type="Proteomes" id="UP001138686"/>
    </source>
</evidence>
<keyword evidence="1" id="KW-0378">Hydrolase</keyword>
<gene>
    <name evidence="1" type="ORF">KXJ69_08825</name>
</gene>
<organism evidence="1 2">
    <name type="scientific">Halomarinibacterium sedimenti</name>
    <dbReference type="NCBI Taxonomy" id="2857106"/>
    <lineage>
        <taxon>Bacteria</taxon>
        <taxon>Pseudomonadati</taxon>
        <taxon>Bacteroidota</taxon>
        <taxon>Flavobacteriia</taxon>
        <taxon>Flavobacteriales</taxon>
        <taxon>Flavobacteriaceae</taxon>
        <taxon>Halomarinibacterium</taxon>
    </lineage>
</organism>
<dbReference type="Proteomes" id="UP001138686">
    <property type="component" value="Unassembled WGS sequence"/>
</dbReference>
<comment type="caution">
    <text evidence="1">The sequence shown here is derived from an EMBL/GenBank/DDBJ whole genome shotgun (WGS) entry which is preliminary data.</text>
</comment>
<dbReference type="Pfam" id="PF13715">
    <property type="entry name" value="CarbopepD_reg_2"/>
    <property type="match status" value="1"/>
</dbReference>
<sequence length="246" mass="27730">MLEKGDWVRTDAQGFYSLKCVSGSTLFVKKGDLRSQDYTLGTKNERVDFSLIPEVKTTIVTVGKIASVEITQGEIEEIVISEIEEVEEEILEEKQNSSKVVIKGTVTDEMNMPLPGANVIVKGTANGTQTDFDGNYEIELEANQTISFSYLGYDTKEITVSNISNTIDVKMDAYYLGGLVGYVIVSEVSEQVVVDPYQSNSYYDEEQRENREKRRAYAEKENAFKKVKADRKKAARLLKRSQKKDK</sequence>
<accession>A0A9X1K094</accession>
<keyword evidence="2" id="KW-1185">Reference proteome</keyword>
<dbReference type="GO" id="GO:0004180">
    <property type="term" value="F:carboxypeptidase activity"/>
    <property type="evidence" value="ECO:0007669"/>
    <property type="project" value="UniProtKB-KW"/>
</dbReference>
<keyword evidence="1" id="KW-0121">Carboxypeptidase</keyword>
<dbReference type="EMBL" id="JAHWDP010000003">
    <property type="protein sequence ID" value="MBW2938206.1"/>
    <property type="molecule type" value="Genomic_DNA"/>
</dbReference>
<reference evidence="1" key="1">
    <citation type="submission" date="2021-07" db="EMBL/GenBank/DDBJ databases">
        <title>Aureisphaera sp. CAU 1614 isolated from sea sediment.</title>
        <authorList>
            <person name="Kim W."/>
        </authorList>
    </citation>
    <scope>NUCLEOTIDE SEQUENCE</scope>
    <source>
        <strain evidence="1">CAU 1614</strain>
    </source>
</reference>
<protein>
    <submittedName>
        <fullName evidence="1">Carboxypeptidase-like regulatory domain-containing protein</fullName>
    </submittedName>
</protein>
<name>A0A9X1K094_9FLAO</name>
<evidence type="ECO:0000313" key="1">
    <source>
        <dbReference type="EMBL" id="MBW2938206.1"/>
    </source>
</evidence>
<keyword evidence="1" id="KW-0645">Protease</keyword>
<dbReference type="FunFam" id="2.60.40.1120:FF:000003">
    <property type="entry name" value="Outer membrane protein Omp121"/>
    <property type="match status" value="1"/>
</dbReference>
<dbReference type="AlphaFoldDB" id="A0A9X1K094"/>